<dbReference type="PANTHER" id="PTHR43489:SF7">
    <property type="entry name" value="3-DEHYDRO-D-GULOSIDE 4-EPIMERASE-RELATED"/>
    <property type="match status" value="1"/>
</dbReference>
<dbReference type="Gene3D" id="3.20.20.150">
    <property type="entry name" value="Divalent-metal-dependent TIM barrel enzymes"/>
    <property type="match status" value="1"/>
</dbReference>
<comment type="caution">
    <text evidence="3">The sequence shown here is derived from an EMBL/GenBank/DDBJ whole genome shotgun (WGS) entry which is preliminary data.</text>
</comment>
<dbReference type="EMBL" id="JAAEEH010000057">
    <property type="protein sequence ID" value="NDL68746.1"/>
    <property type="molecule type" value="Genomic_DNA"/>
</dbReference>
<evidence type="ECO:0000259" key="2">
    <source>
        <dbReference type="Pfam" id="PF01261"/>
    </source>
</evidence>
<keyword evidence="4" id="KW-1185">Reference proteome</keyword>
<protein>
    <submittedName>
        <fullName evidence="3">Sugar phosphate isomerase/epimerase</fullName>
    </submittedName>
</protein>
<name>A0A7X5KN86_9FIRM</name>
<dbReference type="InterPro" id="IPR050417">
    <property type="entry name" value="Sugar_Epim/Isomerase"/>
</dbReference>
<dbReference type="InterPro" id="IPR013022">
    <property type="entry name" value="Xyl_isomerase-like_TIM-brl"/>
</dbReference>
<keyword evidence="1 3" id="KW-0413">Isomerase</keyword>
<evidence type="ECO:0000256" key="1">
    <source>
        <dbReference type="ARBA" id="ARBA00023235"/>
    </source>
</evidence>
<dbReference type="RefSeq" id="WP_162371465.1">
    <property type="nucleotide sequence ID" value="NZ_JAAEEH010000057.1"/>
</dbReference>
<dbReference type="SUPFAM" id="SSF51658">
    <property type="entry name" value="Xylose isomerase-like"/>
    <property type="match status" value="1"/>
</dbReference>
<dbReference type="AlphaFoldDB" id="A0A7X5KN86"/>
<proteinExistence type="predicted"/>
<dbReference type="InterPro" id="IPR036237">
    <property type="entry name" value="Xyl_isomerase-like_sf"/>
</dbReference>
<reference evidence="3 4" key="1">
    <citation type="submission" date="2020-01" db="EMBL/GenBank/DDBJ databases">
        <title>Anaeroalcalibacter tamaniensis gen. nov., sp. nov., moderately halophilic strictly anaerobic fermenter bacterium from mud volcano of Taman peninsula.</title>
        <authorList>
            <person name="Frolova A."/>
            <person name="Merkel A.Y."/>
            <person name="Slobodkin A.I."/>
        </authorList>
    </citation>
    <scope>NUCLEOTIDE SEQUENCE [LARGE SCALE GENOMIC DNA]</scope>
    <source>
        <strain evidence="3 4">F-3ap</strain>
    </source>
</reference>
<sequence>MKLCYQIATPDVRKSAAVTSYQEELEKTFSTLCDLGYEGVELMSRNPKELDWDRIRSLSRQFNLEIVMICTGEVFGQDGLTLTHPNTEVRELAFKRAKELIDFAAFFSANINIGRFRGQYVEARPDEETYALAVEVIRELARYAESKGVTIVIEPVTMLQTNFINSTSEAIELIEKVDEPAFKLMIDIYHSNIEDKCICESIRESKGHLAHMHFADNNRRIPGTCGLDFKKIVDTLREINYEGPVALEMFQLPDQHTAARKSSEFLKPLIHS</sequence>
<organism evidence="3 4">
    <name type="scientific">Anaerotalea alkaliphila</name>
    <dbReference type="NCBI Taxonomy" id="2662126"/>
    <lineage>
        <taxon>Bacteria</taxon>
        <taxon>Bacillati</taxon>
        <taxon>Bacillota</taxon>
        <taxon>Clostridia</taxon>
        <taxon>Eubacteriales</taxon>
        <taxon>Anaerotalea</taxon>
    </lineage>
</organism>
<dbReference type="Pfam" id="PF01261">
    <property type="entry name" value="AP_endonuc_2"/>
    <property type="match status" value="1"/>
</dbReference>
<evidence type="ECO:0000313" key="3">
    <source>
        <dbReference type="EMBL" id="NDL68746.1"/>
    </source>
</evidence>
<dbReference type="PANTHER" id="PTHR43489">
    <property type="entry name" value="ISOMERASE"/>
    <property type="match status" value="1"/>
</dbReference>
<feature type="domain" description="Xylose isomerase-like TIM barrel" evidence="2">
    <location>
        <begin position="34"/>
        <end position="268"/>
    </location>
</feature>
<accession>A0A7X5KN86</accession>
<dbReference type="Proteomes" id="UP000461585">
    <property type="component" value="Unassembled WGS sequence"/>
</dbReference>
<gene>
    <name evidence="3" type="ORF">GXN74_13465</name>
</gene>
<evidence type="ECO:0000313" key="4">
    <source>
        <dbReference type="Proteomes" id="UP000461585"/>
    </source>
</evidence>
<dbReference type="GO" id="GO:0016853">
    <property type="term" value="F:isomerase activity"/>
    <property type="evidence" value="ECO:0007669"/>
    <property type="project" value="UniProtKB-KW"/>
</dbReference>